<evidence type="ECO:0000259" key="2">
    <source>
        <dbReference type="Pfam" id="PF14111"/>
    </source>
</evidence>
<feature type="compositionally biased region" description="Low complexity" evidence="1">
    <location>
        <begin position="633"/>
        <end position="651"/>
    </location>
</feature>
<dbReference type="PANTHER" id="PTHR31286:SF168">
    <property type="entry name" value="DUF4283 DOMAIN-CONTAINING PROTEIN"/>
    <property type="match status" value="1"/>
</dbReference>
<dbReference type="OrthoDB" id="1751950at2759"/>
<dbReference type="InterPro" id="IPR040256">
    <property type="entry name" value="At4g02000-like"/>
</dbReference>
<protein>
    <recommendedName>
        <fullName evidence="2">DUF4283 domain-containing protein</fullName>
    </recommendedName>
</protein>
<accession>A0A9P0ZCG4</accession>
<dbReference type="Pfam" id="PF14111">
    <property type="entry name" value="DUF4283"/>
    <property type="match status" value="1"/>
</dbReference>
<name>A0A9P0ZCG4_CUSEU</name>
<proteinExistence type="predicted"/>
<dbReference type="PANTHER" id="PTHR31286">
    <property type="entry name" value="GLYCINE-RICH CELL WALL STRUCTURAL PROTEIN 1.8-LIKE"/>
    <property type="match status" value="1"/>
</dbReference>
<evidence type="ECO:0000313" key="3">
    <source>
        <dbReference type="EMBL" id="CAH9093923.1"/>
    </source>
</evidence>
<dbReference type="InterPro" id="IPR025558">
    <property type="entry name" value="DUF4283"/>
</dbReference>
<gene>
    <name evidence="3" type="ORF">CEURO_LOCUS12499</name>
</gene>
<comment type="caution">
    <text evidence="3">The sequence shown here is derived from an EMBL/GenBank/DDBJ whole genome shotgun (WGS) entry which is preliminary data.</text>
</comment>
<keyword evidence="4" id="KW-1185">Reference proteome</keyword>
<dbReference type="EMBL" id="CAMAPE010000031">
    <property type="protein sequence ID" value="CAH9093923.1"/>
    <property type="molecule type" value="Genomic_DNA"/>
</dbReference>
<evidence type="ECO:0000313" key="4">
    <source>
        <dbReference type="Proteomes" id="UP001152484"/>
    </source>
</evidence>
<sequence length="682" mass="74730">MARKKQSYGEASEARVTRSIFTLLENEFPALAPERNPEECVKVFAGNAAGDQTALEAAPGYPSAGKKLTTAAGGKLNVGEATATKSANLQVLQNKADGMMITAQPQGNPERIAADLYPANPVKAAAGKTGETDSSNCMPNLSAGKNIVADLCPAKANFQCGHEVKKTGLEVTQAPQMSDQPVMGTTAPTIVDTGYTGNKVGEMKTTNSSLGSTEIPNAPLRETGEDADVVKMTALAQGTPEPNAKTVTAGKVGHTGSVQHETKEGEMATAKPLLETLDTDSGGEGSKTAQHAQPVQTYAGTITKQKNLVEKPWTTLFKDNRAPSNGIKLNFVPPKGNTLDFSDRVMPSMVDMWGYCLVGFFTGRFPGLKVVHELKFRWGVKCQIKSHDKGWVIFKFHTDADRMKILNEGPYVIYDKLLMLKVLSEDFTFEDEEFLKVPIWVKFPHLPMKLWNKEAMSEVASMVGMPMTTDLITQERSNHRFTRVLIEVDASKPPILSFPIRLPSHKVINQSVVYETFPNFCFHCKKYGHNPFICKKLHEKEELEKNLHEKEVNTTSDLYVDESPTSEQICNETKEKETDELGELVELMDTVVWAEGAALAQEPVAEFVSEVAHKETETVELVMGIMEEVGTRPTAETAPESAPPISLGTTMPTVVLPPKPPVKYTLRVRVDKDGKKSFVRID</sequence>
<feature type="region of interest" description="Disordered" evidence="1">
    <location>
        <begin position="632"/>
        <end position="651"/>
    </location>
</feature>
<dbReference type="AlphaFoldDB" id="A0A9P0ZCG4"/>
<organism evidence="3 4">
    <name type="scientific">Cuscuta europaea</name>
    <name type="common">European dodder</name>
    <dbReference type="NCBI Taxonomy" id="41803"/>
    <lineage>
        <taxon>Eukaryota</taxon>
        <taxon>Viridiplantae</taxon>
        <taxon>Streptophyta</taxon>
        <taxon>Embryophyta</taxon>
        <taxon>Tracheophyta</taxon>
        <taxon>Spermatophyta</taxon>
        <taxon>Magnoliopsida</taxon>
        <taxon>eudicotyledons</taxon>
        <taxon>Gunneridae</taxon>
        <taxon>Pentapetalae</taxon>
        <taxon>asterids</taxon>
        <taxon>lamiids</taxon>
        <taxon>Solanales</taxon>
        <taxon>Convolvulaceae</taxon>
        <taxon>Cuscuteae</taxon>
        <taxon>Cuscuta</taxon>
        <taxon>Cuscuta subgen. Cuscuta</taxon>
    </lineage>
</organism>
<evidence type="ECO:0000256" key="1">
    <source>
        <dbReference type="SAM" id="MobiDB-lite"/>
    </source>
</evidence>
<reference evidence="3" key="1">
    <citation type="submission" date="2022-07" db="EMBL/GenBank/DDBJ databases">
        <authorList>
            <person name="Macas J."/>
            <person name="Novak P."/>
            <person name="Neumann P."/>
        </authorList>
    </citation>
    <scope>NUCLEOTIDE SEQUENCE</scope>
</reference>
<dbReference type="Proteomes" id="UP001152484">
    <property type="component" value="Unassembled WGS sequence"/>
</dbReference>
<feature type="domain" description="DUF4283" evidence="2">
    <location>
        <begin position="352"/>
        <end position="430"/>
    </location>
</feature>